<evidence type="ECO:0000313" key="3">
    <source>
        <dbReference type="Proteomes" id="UP000244092"/>
    </source>
</evidence>
<gene>
    <name evidence="2" type="ORF">C8N31_103145</name>
</gene>
<accession>A0A2T6CGQ2</accession>
<keyword evidence="1" id="KW-1133">Transmembrane helix</keyword>
<feature type="transmembrane region" description="Helical" evidence="1">
    <location>
        <begin position="70"/>
        <end position="89"/>
    </location>
</feature>
<keyword evidence="1" id="KW-0812">Transmembrane</keyword>
<organism evidence="2 3">
    <name type="scientific">Sulfitobacter mediterraneus</name>
    <dbReference type="NCBI Taxonomy" id="83219"/>
    <lineage>
        <taxon>Bacteria</taxon>
        <taxon>Pseudomonadati</taxon>
        <taxon>Pseudomonadota</taxon>
        <taxon>Alphaproteobacteria</taxon>
        <taxon>Rhodobacterales</taxon>
        <taxon>Roseobacteraceae</taxon>
        <taxon>Sulfitobacter</taxon>
    </lineage>
</organism>
<sequence>MSDDGLAWQAILVGVVATVVMDVIAMLRGRVTGVRGLDYVLLGRWVLHMRSGRWFHNSIATADRRSGERAFGWLLHYLIGVIWAVPAVWMVQAGASVVAAALVVGVGSVLAPWLVMQPAFGMGIAGNKLPKPWAARSRSLQTHLTFALGLWAGLLAI</sequence>
<dbReference type="EMBL" id="QBKU01000003">
    <property type="protein sequence ID" value="PTX74668.1"/>
    <property type="molecule type" value="Genomic_DNA"/>
</dbReference>
<evidence type="ECO:0008006" key="4">
    <source>
        <dbReference type="Google" id="ProtNLM"/>
    </source>
</evidence>
<evidence type="ECO:0000256" key="1">
    <source>
        <dbReference type="SAM" id="Phobius"/>
    </source>
</evidence>
<protein>
    <recommendedName>
        <fullName evidence="4">DUF2938 family protein</fullName>
    </recommendedName>
</protein>
<reference evidence="2 3" key="1">
    <citation type="submission" date="2018-04" db="EMBL/GenBank/DDBJ databases">
        <title>Genomic Encyclopedia of Archaeal and Bacterial Type Strains, Phase II (KMG-II): from individual species to whole genera.</title>
        <authorList>
            <person name="Goeker M."/>
        </authorList>
    </citation>
    <scope>NUCLEOTIDE SEQUENCE [LARGE SCALE GENOMIC DNA]</scope>
    <source>
        <strain evidence="2 3">DSM 12244</strain>
    </source>
</reference>
<feature type="transmembrane region" description="Helical" evidence="1">
    <location>
        <begin position="6"/>
        <end position="27"/>
    </location>
</feature>
<dbReference type="Proteomes" id="UP000244092">
    <property type="component" value="Unassembled WGS sequence"/>
</dbReference>
<name>A0A2T6CGQ2_9RHOB</name>
<evidence type="ECO:0000313" key="2">
    <source>
        <dbReference type="EMBL" id="PTX74668.1"/>
    </source>
</evidence>
<comment type="caution">
    <text evidence="2">The sequence shown here is derived from an EMBL/GenBank/DDBJ whole genome shotgun (WGS) entry which is preliminary data.</text>
</comment>
<dbReference type="OrthoDB" id="9812539at2"/>
<dbReference type="AlphaFoldDB" id="A0A2T6CGQ2"/>
<proteinExistence type="predicted"/>
<dbReference type="Pfam" id="PF11158">
    <property type="entry name" value="DUF2938"/>
    <property type="match status" value="1"/>
</dbReference>
<keyword evidence="1" id="KW-0472">Membrane</keyword>
<feature type="transmembrane region" description="Helical" evidence="1">
    <location>
        <begin position="95"/>
        <end position="115"/>
    </location>
</feature>
<dbReference type="RefSeq" id="WP_025048361.1">
    <property type="nucleotide sequence ID" value="NZ_QBKU01000003.1"/>
</dbReference>
<dbReference type="InterPro" id="IPR021329">
    <property type="entry name" value="DUF2938"/>
</dbReference>